<sequence>MDDFSPVQWDDIDRACDRTFYDCPEAFETHRDEFEDGWWPGIKRAYDKWKTEYKRDGDPDQGATYLLAYLAELDEIATVPGDRSLLDRRPDEETLRTWSWDENQTMWAIAIRTGTHFAVVKYWLREDDIPLKWRNFGEESKARLRKFGYTA</sequence>
<gene>
    <name evidence="1" type="ORF">GCM10025751_37450</name>
</gene>
<dbReference type="RefSeq" id="WP_227774127.1">
    <property type="nucleotide sequence ID" value="NZ_BAABKX010000015.1"/>
</dbReference>
<proteinExistence type="predicted"/>
<evidence type="ECO:0000313" key="1">
    <source>
        <dbReference type="EMBL" id="GAA5056540.1"/>
    </source>
</evidence>
<reference evidence="1 2" key="1">
    <citation type="journal article" date="2019" name="Int. J. Syst. Evol. Microbiol.">
        <title>The Global Catalogue of Microorganisms (GCM) 10K type strain sequencing project: providing services to taxonomists for standard genome sequencing and annotation.</title>
        <authorList>
            <consortium name="The Broad Institute Genomics Platform"/>
            <consortium name="The Broad Institute Genome Sequencing Center for Infectious Disease"/>
            <person name="Wu L."/>
            <person name="Ma J."/>
        </authorList>
    </citation>
    <scope>NUCLEOTIDE SEQUENCE [LARGE SCALE GENOMIC DNA]</scope>
    <source>
        <strain evidence="1 2">JCM 17504</strain>
    </source>
</reference>
<dbReference type="EMBL" id="BAABKX010000015">
    <property type="protein sequence ID" value="GAA5056540.1"/>
    <property type="molecule type" value="Genomic_DNA"/>
</dbReference>
<comment type="caution">
    <text evidence="1">The sequence shown here is derived from an EMBL/GenBank/DDBJ whole genome shotgun (WGS) entry which is preliminary data.</text>
</comment>
<keyword evidence="2" id="KW-1185">Reference proteome</keyword>
<dbReference type="AlphaFoldDB" id="A0AAV3ULF9"/>
<evidence type="ECO:0000313" key="2">
    <source>
        <dbReference type="Proteomes" id="UP001501729"/>
    </source>
</evidence>
<dbReference type="GeneID" id="68614390"/>
<name>A0AAV3ULF9_9EURY</name>
<organism evidence="1 2">
    <name type="scientific">Haladaptatus pallidirubidus</name>
    <dbReference type="NCBI Taxonomy" id="1008152"/>
    <lineage>
        <taxon>Archaea</taxon>
        <taxon>Methanobacteriati</taxon>
        <taxon>Methanobacteriota</taxon>
        <taxon>Stenosarchaea group</taxon>
        <taxon>Halobacteria</taxon>
        <taxon>Halobacteriales</taxon>
        <taxon>Haladaptataceae</taxon>
        <taxon>Haladaptatus</taxon>
    </lineage>
</organism>
<protein>
    <submittedName>
        <fullName evidence="1">Uncharacterized protein</fullName>
    </submittedName>
</protein>
<accession>A0AAV3ULF9</accession>
<dbReference type="Proteomes" id="UP001501729">
    <property type="component" value="Unassembled WGS sequence"/>
</dbReference>